<dbReference type="InterPro" id="IPR026899">
    <property type="entry name" value="FKS1-like_dom1"/>
</dbReference>
<dbReference type="PANTHER" id="PTHR12741:SF67">
    <property type="entry name" value="CALLOSE SYNTHASE 10"/>
    <property type="match status" value="1"/>
</dbReference>
<accession>A0ABM4URT1</accession>
<name>A0ABM4URT1_COFAR</name>
<protein>
    <submittedName>
        <fullName evidence="3">Callose synthase 10-like</fullName>
    </submittedName>
</protein>
<dbReference type="Pfam" id="PF14288">
    <property type="entry name" value="FKS1_dom1"/>
    <property type="match status" value="1"/>
</dbReference>
<dbReference type="GeneID" id="113692253"/>
<reference evidence="3" key="1">
    <citation type="submission" date="2025-08" db="UniProtKB">
        <authorList>
            <consortium name="RefSeq"/>
        </authorList>
    </citation>
    <scope>IDENTIFICATION</scope>
    <source>
        <tissue evidence="3">Leaves</tissue>
    </source>
</reference>
<gene>
    <name evidence="3" type="primary">LOC113692253</name>
</gene>
<dbReference type="Proteomes" id="UP001652660">
    <property type="component" value="Chromosome 6c"/>
</dbReference>
<evidence type="ECO:0000313" key="3">
    <source>
        <dbReference type="RefSeq" id="XP_071909992.1"/>
    </source>
</evidence>
<keyword evidence="2" id="KW-1185">Reference proteome</keyword>
<organism evidence="2 3">
    <name type="scientific">Coffea arabica</name>
    <name type="common">Arabian coffee</name>
    <dbReference type="NCBI Taxonomy" id="13443"/>
    <lineage>
        <taxon>Eukaryota</taxon>
        <taxon>Viridiplantae</taxon>
        <taxon>Streptophyta</taxon>
        <taxon>Embryophyta</taxon>
        <taxon>Tracheophyta</taxon>
        <taxon>Spermatophyta</taxon>
        <taxon>Magnoliopsida</taxon>
        <taxon>eudicotyledons</taxon>
        <taxon>Gunneridae</taxon>
        <taxon>Pentapetalae</taxon>
        <taxon>asterids</taxon>
        <taxon>lamiids</taxon>
        <taxon>Gentianales</taxon>
        <taxon>Rubiaceae</taxon>
        <taxon>Ixoroideae</taxon>
        <taxon>Gardenieae complex</taxon>
        <taxon>Bertiereae - Coffeeae clade</taxon>
        <taxon>Coffeeae</taxon>
        <taxon>Coffea</taxon>
    </lineage>
</organism>
<dbReference type="PANTHER" id="PTHR12741">
    <property type="entry name" value="LYST-INTERACTING PROTEIN LIP5 DOPAMINE RESPONSIVE PROTEIN DRG-1"/>
    <property type="match status" value="1"/>
</dbReference>
<proteinExistence type="predicted"/>
<evidence type="ECO:0000259" key="1">
    <source>
        <dbReference type="SMART" id="SM01205"/>
    </source>
</evidence>
<dbReference type="RefSeq" id="XP_071909992.1">
    <property type="nucleotide sequence ID" value="XM_072053891.1"/>
</dbReference>
<evidence type="ECO:0000313" key="2">
    <source>
        <dbReference type="Proteomes" id="UP001652660"/>
    </source>
</evidence>
<dbReference type="SMART" id="SM01205">
    <property type="entry name" value="FKS1_dom1"/>
    <property type="match status" value="1"/>
</dbReference>
<sequence>MEICRSSDFFYLQKDNLRNQRENVVLALANAQSRLSLPIEADPKIDEKAVKEVFLKVLDNYIKWCRYLRIRLVYNSLEAINRDRQLFLVSLYFCIWGEAANVRFLPECICYIFHHMARELDAILDHGEAHPASNFTNEDGVVSYLEQVICPIYKIMQEIKQMITQHLFNFNIHRLQLRFTMIMMNCIMTHQLLKFLLHLRHHLMVSMMVHPKNLFLLHKTLCLLKQLEQNKSIISMKAR</sequence>
<feature type="domain" description="1,3-beta-glucan synthase component FKS1-like" evidence="1">
    <location>
        <begin position="83"/>
        <end position="180"/>
    </location>
</feature>